<gene>
    <name evidence="2" type="ORF">FHS39_000556</name>
</gene>
<keyword evidence="1" id="KW-0472">Membrane</keyword>
<keyword evidence="1" id="KW-0812">Transmembrane</keyword>
<proteinExistence type="predicted"/>
<evidence type="ECO:0000256" key="1">
    <source>
        <dbReference type="SAM" id="Phobius"/>
    </source>
</evidence>
<dbReference type="RefSeq" id="WP_184346116.1">
    <property type="nucleotide sequence ID" value="NZ_JACHJH010000001.1"/>
</dbReference>
<reference evidence="2 3" key="1">
    <citation type="submission" date="2020-08" db="EMBL/GenBank/DDBJ databases">
        <title>Genomic Encyclopedia of Type Strains, Phase III (KMG-III): the genomes of soil and plant-associated and newly described type strains.</title>
        <authorList>
            <person name="Whitman W."/>
        </authorList>
    </citation>
    <scope>NUCLEOTIDE SEQUENCE [LARGE SCALE GENOMIC DNA]</scope>
    <source>
        <strain evidence="2 3">CECT 3266</strain>
    </source>
</reference>
<feature type="transmembrane region" description="Helical" evidence="1">
    <location>
        <begin position="81"/>
        <end position="100"/>
    </location>
</feature>
<dbReference type="Proteomes" id="UP000556084">
    <property type="component" value="Unassembled WGS sequence"/>
</dbReference>
<feature type="transmembrane region" description="Helical" evidence="1">
    <location>
        <begin position="134"/>
        <end position="151"/>
    </location>
</feature>
<keyword evidence="1" id="KW-1133">Transmembrane helix</keyword>
<dbReference type="AlphaFoldDB" id="A0A7W7LL10"/>
<comment type="caution">
    <text evidence="2">The sequence shown here is derived from an EMBL/GenBank/DDBJ whole genome shotgun (WGS) entry which is preliminary data.</text>
</comment>
<name>A0A7W7LL10_9ACTN</name>
<accession>A0A7W7LL10</accession>
<sequence length="155" mass="16600">MARRVVDDRLAVVGAALSGAAIGWADLEIVRRATAADARVCQQHPNDVCLTLYPELGIAGWIAVALAGFVILLWVLEVRPLIVTVTACLGLSVCTMMVWAEVGGLARSWVFYLMSAGGPGLVAAMRSARMRRPAAIALAVLLVPLLVWIGWRTLH</sequence>
<organism evidence="2 3">
    <name type="scientific">Streptomyces olivoverticillatus</name>
    <dbReference type="NCBI Taxonomy" id="66427"/>
    <lineage>
        <taxon>Bacteria</taxon>
        <taxon>Bacillati</taxon>
        <taxon>Actinomycetota</taxon>
        <taxon>Actinomycetes</taxon>
        <taxon>Kitasatosporales</taxon>
        <taxon>Streptomycetaceae</taxon>
        <taxon>Streptomyces</taxon>
    </lineage>
</organism>
<evidence type="ECO:0000313" key="3">
    <source>
        <dbReference type="Proteomes" id="UP000556084"/>
    </source>
</evidence>
<protein>
    <submittedName>
        <fullName evidence="2">Uncharacterized protein</fullName>
    </submittedName>
</protein>
<feature type="transmembrane region" description="Helical" evidence="1">
    <location>
        <begin position="58"/>
        <end position="76"/>
    </location>
</feature>
<keyword evidence="3" id="KW-1185">Reference proteome</keyword>
<feature type="transmembrane region" description="Helical" evidence="1">
    <location>
        <begin position="106"/>
        <end position="125"/>
    </location>
</feature>
<evidence type="ECO:0000313" key="2">
    <source>
        <dbReference type="EMBL" id="MBB4891556.1"/>
    </source>
</evidence>
<dbReference type="EMBL" id="JACHJH010000001">
    <property type="protein sequence ID" value="MBB4891556.1"/>
    <property type="molecule type" value="Genomic_DNA"/>
</dbReference>